<keyword evidence="2" id="KW-1185">Reference proteome</keyword>
<dbReference type="Proteomes" id="UP000461768">
    <property type="component" value="Unassembled WGS sequence"/>
</dbReference>
<gene>
    <name evidence="1" type="ORF">F7O84_04650</name>
</gene>
<accession>A0A7V7QN73</accession>
<protein>
    <submittedName>
        <fullName evidence="1">Uncharacterized protein</fullName>
    </submittedName>
</protein>
<reference evidence="1 2" key="2">
    <citation type="submission" date="2020-02" db="EMBL/GenBank/DDBJ databases">
        <title>Candidatus Galacturonibacter soehngenii shows hetero-acetogenic catabolism of galacturonic acid but lacks a canonical carbon monoxide dehydrogenase/acetyl-CoA synthase complex.</title>
        <authorList>
            <person name="Diender M."/>
            <person name="Stouten G.R."/>
            <person name="Petersen J.F."/>
            <person name="Nielsen P.H."/>
            <person name="Dueholm M.S."/>
            <person name="Pronk J.T."/>
            <person name="Van Loosdrecht M.C.M."/>
        </authorList>
    </citation>
    <scope>NUCLEOTIDE SEQUENCE [LARGE SCALE GENOMIC DNA]</scope>
    <source>
        <strain evidence="1">GalUA</strain>
    </source>
</reference>
<evidence type="ECO:0000313" key="2">
    <source>
        <dbReference type="Proteomes" id="UP000461768"/>
    </source>
</evidence>
<name>A0A7V7QN73_9FIRM</name>
<organism evidence="1 2">
    <name type="scientific">Candidatus Galacturonatibacter soehngenii</name>
    <dbReference type="NCBI Taxonomy" id="2307010"/>
    <lineage>
        <taxon>Bacteria</taxon>
        <taxon>Bacillati</taxon>
        <taxon>Bacillota</taxon>
        <taxon>Clostridia</taxon>
        <taxon>Lachnospirales</taxon>
        <taxon>Lachnospiraceae</taxon>
        <taxon>Candidatus Galacturonatibacter</taxon>
    </lineage>
</organism>
<comment type="caution">
    <text evidence="1">The sequence shown here is derived from an EMBL/GenBank/DDBJ whole genome shotgun (WGS) entry which is preliminary data.</text>
</comment>
<dbReference type="AlphaFoldDB" id="A0A7V7QN73"/>
<sequence length="105" mass="12539">MMDKQQLLTLIEGKSDTEIKEILDKNFGITWDRFDRSCKSWYAKVFTYCNAEQLERELNYFLWLVNLFAPLFHVYFQEEETVFVGCSCHCGTKKLILYYSLTPLK</sequence>
<evidence type="ECO:0000313" key="1">
    <source>
        <dbReference type="EMBL" id="KAB1440209.1"/>
    </source>
</evidence>
<proteinExistence type="predicted"/>
<dbReference type="OrthoDB" id="2052901at2"/>
<reference evidence="1 2" key="1">
    <citation type="submission" date="2019-09" db="EMBL/GenBank/DDBJ databases">
        <authorList>
            <person name="Valk L.C."/>
        </authorList>
    </citation>
    <scope>NUCLEOTIDE SEQUENCE [LARGE SCALE GENOMIC DNA]</scope>
    <source>
        <strain evidence="1">GalUA</strain>
    </source>
</reference>
<dbReference type="EMBL" id="WAGX01000004">
    <property type="protein sequence ID" value="KAB1440209.1"/>
    <property type="molecule type" value="Genomic_DNA"/>
</dbReference>